<dbReference type="GO" id="GO:0032934">
    <property type="term" value="F:sterol binding"/>
    <property type="evidence" value="ECO:0007669"/>
    <property type="project" value="InterPro"/>
</dbReference>
<evidence type="ECO:0000313" key="6">
    <source>
        <dbReference type="Proteomes" id="UP000515158"/>
    </source>
</evidence>
<evidence type="ECO:0000313" key="7">
    <source>
        <dbReference type="RefSeq" id="XP_034239323.1"/>
    </source>
</evidence>
<reference evidence="7" key="1">
    <citation type="submission" date="2025-08" db="UniProtKB">
        <authorList>
            <consortium name="RefSeq"/>
        </authorList>
    </citation>
    <scope>IDENTIFICATION</scope>
    <source>
        <tissue evidence="7">Total insect</tissue>
    </source>
</reference>
<dbReference type="RefSeq" id="XP_034239323.1">
    <property type="nucleotide sequence ID" value="XM_034383432.1"/>
</dbReference>
<dbReference type="PANTHER" id="PTHR11306">
    <property type="entry name" value="NIEMANN PICK TYPE C2 PROTEIN NPC2-RELATED"/>
    <property type="match status" value="1"/>
</dbReference>
<dbReference type="InterPro" id="IPR014756">
    <property type="entry name" value="Ig_E-set"/>
</dbReference>
<dbReference type="InterPro" id="IPR003172">
    <property type="entry name" value="ML_dom"/>
</dbReference>
<name>A0A6P8YHR6_THRPL</name>
<comment type="subcellular location">
    <subcellularLocation>
        <location evidence="1">Secreted</location>
    </subcellularLocation>
</comment>
<feature type="chain" id="PRO_5028117698" evidence="4">
    <location>
        <begin position="24"/>
        <end position="155"/>
    </location>
</feature>
<accession>A0A6P8YHR6</accession>
<dbReference type="PANTHER" id="PTHR11306:SF68">
    <property type="entry name" value="NPC INTRACELLULAR CHOLESTEROL TRANSPORTER 2"/>
    <property type="match status" value="1"/>
</dbReference>
<keyword evidence="3" id="KW-0964">Secreted</keyword>
<dbReference type="FunFam" id="2.60.40.770:FF:000001">
    <property type="entry name" value="NPC intracellular cholesterol transporter 2"/>
    <property type="match status" value="1"/>
</dbReference>
<dbReference type="GO" id="GO:0005576">
    <property type="term" value="C:extracellular region"/>
    <property type="evidence" value="ECO:0007669"/>
    <property type="project" value="UniProtKB-SubCell"/>
</dbReference>
<comment type="similarity">
    <text evidence="2">Belongs to the NPC2 family.</text>
</comment>
<feature type="signal peptide" evidence="4">
    <location>
        <begin position="1"/>
        <end position="23"/>
    </location>
</feature>
<evidence type="ECO:0000256" key="1">
    <source>
        <dbReference type="ARBA" id="ARBA00004613"/>
    </source>
</evidence>
<dbReference type="SMART" id="SM00737">
    <property type="entry name" value="ML"/>
    <property type="match status" value="1"/>
</dbReference>
<keyword evidence="4" id="KW-0732">Signal</keyword>
<organism evidence="7">
    <name type="scientific">Thrips palmi</name>
    <name type="common">Melon thrips</name>
    <dbReference type="NCBI Taxonomy" id="161013"/>
    <lineage>
        <taxon>Eukaryota</taxon>
        <taxon>Metazoa</taxon>
        <taxon>Ecdysozoa</taxon>
        <taxon>Arthropoda</taxon>
        <taxon>Hexapoda</taxon>
        <taxon>Insecta</taxon>
        <taxon>Pterygota</taxon>
        <taxon>Neoptera</taxon>
        <taxon>Paraneoptera</taxon>
        <taxon>Thysanoptera</taxon>
        <taxon>Terebrantia</taxon>
        <taxon>Thripoidea</taxon>
        <taxon>Thripidae</taxon>
        <taxon>Thrips</taxon>
    </lineage>
</organism>
<dbReference type="Proteomes" id="UP000515158">
    <property type="component" value="Unplaced"/>
</dbReference>
<dbReference type="InParanoid" id="A0A6P8YHR6"/>
<keyword evidence="6" id="KW-1185">Reference proteome</keyword>
<dbReference type="FunCoup" id="A0A6P8YHR6">
    <property type="interactions" value="683"/>
</dbReference>
<sequence>MNANTNAVAVAACLACLIASALAAEFKNCAPNSDLGEWTSVSVLGCNKNDTLCTLRRDHSVTISIDFTNKKREWRVLASVHGVIAGLEMPFELKNPDACRDTGLTCPLNPGPHTYTYSLFVDKTKPRLRQVTVKWELLNEFKKPIVCVLIPARIR</sequence>
<feature type="domain" description="MD-2-related lipid-recognition" evidence="5">
    <location>
        <begin position="26"/>
        <end position="152"/>
    </location>
</feature>
<evidence type="ECO:0000259" key="5">
    <source>
        <dbReference type="SMART" id="SM00737"/>
    </source>
</evidence>
<dbReference type="InterPro" id="IPR039670">
    <property type="entry name" value="NPC2-like"/>
</dbReference>
<proteinExistence type="inferred from homology"/>
<dbReference type="Gene3D" id="2.60.40.770">
    <property type="match status" value="1"/>
</dbReference>
<dbReference type="AlphaFoldDB" id="A0A6P8YHR6"/>
<dbReference type="GO" id="GO:0015918">
    <property type="term" value="P:sterol transport"/>
    <property type="evidence" value="ECO:0007669"/>
    <property type="project" value="InterPro"/>
</dbReference>
<evidence type="ECO:0000256" key="2">
    <source>
        <dbReference type="ARBA" id="ARBA00006370"/>
    </source>
</evidence>
<evidence type="ECO:0000256" key="4">
    <source>
        <dbReference type="SAM" id="SignalP"/>
    </source>
</evidence>
<dbReference type="GeneID" id="117644162"/>
<dbReference type="OrthoDB" id="4937502at2759"/>
<dbReference type="SUPFAM" id="SSF81296">
    <property type="entry name" value="E set domains"/>
    <property type="match status" value="1"/>
</dbReference>
<protein>
    <submittedName>
        <fullName evidence="7">NPC intracellular cholesterol transporter 2 homolog a-like</fullName>
    </submittedName>
</protein>
<gene>
    <name evidence="7" type="primary">LOC117644162</name>
</gene>
<dbReference type="KEGG" id="tpal:117644162"/>
<dbReference type="Pfam" id="PF02221">
    <property type="entry name" value="E1_DerP2_DerF2"/>
    <property type="match status" value="1"/>
</dbReference>
<evidence type="ECO:0000256" key="3">
    <source>
        <dbReference type="ARBA" id="ARBA00022525"/>
    </source>
</evidence>